<name>A0A267GB54_9PLAT</name>
<comment type="caution">
    <text evidence="1">The sequence shown here is derived from an EMBL/GenBank/DDBJ whole genome shotgun (WGS) entry which is preliminary data.</text>
</comment>
<gene>
    <name evidence="1" type="ORF">BOX15_Mlig004046g3</name>
</gene>
<protein>
    <submittedName>
        <fullName evidence="1">Uncharacterized protein</fullName>
    </submittedName>
</protein>
<dbReference type="AlphaFoldDB" id="A0A267GB54"/>
<dbReference type="OrthoDB" id="6285499at2759"/>
<evidence type="ECO:0000313" key="2">
    <source>
        <dbReference type="Proteomes" id="UP000215902"/>
    </source>
</evidence>
<reference evidence="1 2" key="1">
    <citation type="submission" date="2017-06" db="EMBL/GenBank/DDBJ databases">
        <title>A platform for efficient transgenesis in Macrostomum lignano, a flatworm model organism for stem cell research.</title>
        <authorList>
            <person name="Berezikov E."/>
        </authorList>
    </citation>
    <scope>NUCLEOTIDE SEQUENCE [LARGE SCALE GENOMIC DNA]</scope>
    <source>
        <strain evidence="1">DV1</strain>
        <tissue evidence="1">Whole organism</tissue>
    </source>
</reference>
<keyword evidence="2" id="KW-1185">Reference proteome</keyword>
<dbReference type="Proteomes" id="UP000215902">
    <property type="component" value="Unassembled WGS sequence"/>
</dbReference>
<organism evidence="1 2">
    <name type="scientific">Macrostomum lignano</name>
    <dbReference type="NCBI Taxonomy" id="282301"/>
    <lineage>
        <taxon>Eukaryota</taxon>
        <taxon>Metazoa</taxon>
        <taxon>Spiralia</taxon>
        <taxon>Lophotrochozoa</taxon>
        <taxon>Platyhelminthes</taxon>
        <taxon>Rhabditophora</taxon>
        <taxon>Macrostomorpha</taxon>
        <taxon>Macrostomida</taxon>
        <taxon>Macrostomidae</taxon>
        <taxon>Macrostomum</taxon>
    </lineage>
</organism>
<proteinExistence type="predicted"/>
<dbReference type="EMBL" id="NIVC01000467">
    <property type="protein sequence ID" value="PAA82482.1"/>
    <property type="molecule type" value="Genomic_DNA"/>
</dbReference>
<feature type="non-terminal residue" evidence="1">
    <location>
        <position position="1"/>
    </location>
</feature>
<evidence type="ECO:0000313" key="1">
    <source>
        <dbReference type="EMBL" id="PAA82482.1"/>
    </source>
</evidence>
<sequence>YTRARSPQKLSFQYLDYYVKRFVGEKTGLGVRVDLQTNWVAIKSLEANGSVALAMFWIKVLQHKDNYPTDRVHYHRGRDSETGADRLQIRVDDVTFCLNLSTGLLEISGPHVLQWIKKRFLKLLRAYDGFKDTADWYGDELADEDRIDLSLPLRASSGDRYGDDRQIAGGVLDGLWQGQALDSRIERAKIPSVQPTADYVWPMLKSLLFRWLSDEHTQVCLITSQMDSTALRELCQLACSLKSTASFSMICAPFKADPVSGKDLPSVRTSAMKDFPAQEQMWLEYKLMKQITSPMVASGLNLIAGLRLGQAQVLLTSAPFHSSSSTSQVRRADSVQFLQLTESIFMHDFVQPLNRSM</sequence>
<accession>A0A267GB54</accession>